<evidence type="ECO:0000313" key="1">
    <source>
        <dbReference type="EMBL" id="NLR91760.1"/>
    </source>
</evidence>
<proteinExistence type="predicted"/>
<protein>
    <submittedName>
        <fullName evidence="1">Uncharacterized protein</fullName>
    </submittedName>
</protein>
<evidence type="ECO:0000313" key="2">
    <source>
        <dbReference type="Proteomes" id="UP000585050"/>
    </source>
</evidence>
<dbReference type="EMBL" id="JABAIL010000003">
    <property type="protein sequence ID" value="NLR91760.1"/>
    <property type="molecule type" value="Genomic_DNA"/>
</dbReference>
<accession>A0A7X8XW58</accession>
<reference evidence="1 2" key="1">
    <citation type="submission" date="2020-04" db="EMBL/GenBank/DDBJ databases">
        <title>Flammeovirga sp. SR4, a novel species isolated from seawater.</title>
        <authorList>
            <person name="Wang X."/>
        </authorList>
    </citation>
    <scope>NUCLEOTIDE SEQUENCE [LARGE SCALE GENOMIC DNA]</scope>
    <source>
        <strain evidence="1 2">SR4</strain>
    </source>
</reference>
<name>A0A7X8XW58_9BACT</name>
<sequence>MKVQNYAELMVALDTPSIQQITITDTIYVPQSIHLPKGLILEGINKEQSGLFFGDGDGIGLTENNTVQNLTVQVSPVNRALFISSIHENLGKVTLQNLNVTGQIQLITRETTQQLQLKINAIDIVSADVRQRKETQSYFGVEVVQGALTVFNFCTDNKSEIQLEIDGISIGRKEAPVLGSGVLISGYGVTGGKVVADLINTNAIYSNGMLPLGVNNIISGSLFIMAGVEVEQIVNSKELVTYGVNGMVLDNWGKVSNWIAKDNIISYGPSGIGFVNFGVVENFVSKKKIETFGLGARGFNQYEGTIDKAQFNEIITHGDGAIGIQVSKPVGEIRIDKSLTTLGSKGKTLVKGQIFELSADGISVLPKGTIQKLHIEEGIRTEGDGVVSLKVAGQIHGYSNNGEVLANGRDAKTIVIEDSGEIKNI</sequence>
<dbReference type="Proteomes" id="UP000585050">
    <property type="component" value="Unassembled WGS sequence"/>
</dbReference>
<keyword evidence="2" id="KW-1185">Reference proteome</keyword>
<organism evidence="1 2">
    <name type="scientific">Flammeovirga agarivorans</name>
    <dbReference type="NCBI Taxonomy" id="2726742"/>
    <lineage>
        <taxon>Bacteria</taxon>
        <taxon>Pseudomonadati</taxon>
        <taxon>Bacteroidota</taxon>
        <taxon>Cytophagia</taxon>
        <taxon>Cytophagales</taxon>
        <taxon>Flammeovirgaceae</taxon>
        <taxon>Flammeovirga</taxon>
    </lineage>
</organism>
<dbReference type="RefSeq" id="WP_168882474.1">
    <property type="nucleotide sequence ID" value="NZ_JABAIL010000003.1"/>
</dbReference>
<gene>
    <name evidence="1" type="ORF">HGP29_11110</name>
</gene>
<comment type="caution">
    <text evidence="1">The sequence shown here is derived from an EMBL/GenBank/DDBJ whole genome shotgun (WGS) entry which is preliminary data.</text>
</comment>
<dbReference type="AlphaFoldDB" id="A0A7X8XW58"/>